<reference evidence="5" key="2">
    <citation type="submission" date="2014-09" db="EMBL/GenBank/DDBJ databases">
        <authorList>
            <person name="Gomez-Valero L."/>
        </authorList>
    </citation>
    <scope>NUCLEOTIDE SEQUENCE [LARGE SCALE GENOMIC DNA]</scope>
    <source>
        <strain evidence="5">ATCC33218</strain>
    </source>
</reference>
<organism evidence="3 5">
    <name type="scientific">Legionella micdadei</name>
    <name type="common">Tatlockia micdadei</name>
    <dbReference type="NCBI Taxonomy" id="451"/>
    <lineage>
        <taxon>Bacteria</taxon>
        <taxon>Pseudomonadati</taxon>
        <taxon>Pseudomonadota</taxon>
        <taxon>Gammaproteobacteria</taxon>
        <taxon>Legionellales</taxon>
        <taxon>Legionellaceae</taxon>
        <taxon>Legionella</taxon>
    </lineage>
</organism>
<evidence type="ECO:0000313" key="6">
    <source>
        <dbReference type="Proteomes" id="UP000182998"/>
    </source>
</evidence>
<dbReference type="AlphaFoldDB" id="A0A098GEG4"/>
<protein>
    <submittedName>
        <fullName evidence="3">Poly-gamma-glutamate synthesis protein (Capsule biosynthesis protein)</fullName>
    </submittedName>
</protein>
<dbReference type="HOGENOM" id="CLU_038823_2_2_6"/>
<evidence type="ECO:0000259" key="2">
    <source>
        <dbReference type="SMART" id="SM00854"/>
    </source>
</evidence>
<evidence type="ECO:0000256" key="1">
    <source>
        <dbReference type="ARBA" id="ARBA00005662"/>
    </source>
</evidence>
<proteinExistence type="inferred from homology"/>
<comment type="similarity">
    <text evidence="1">Belongs to the CapA family.</text>
</comment>
<evidence type="ECO:0000313" key="4">
    <source>
        <dbReference type="EMBL" id="SCY15524.1"/>
    </source>
</evidence>
<feature type="domain" description="Capsule synthesis protein CapA" evidence="2">
    <location>
        <begin position="9"/>
        <end position="256"/>
    </location>
</feature>
<dbReference type="KEGG" id="tmc:LMI_1563"/>
<dbReference type="Pfam" id="PF09587">
    <property type="entry name" value="PGA_cap"/>
    <property type="match status" value="1"/>
</dbReference>
<dbReference type="Gene3D" id="3.60.21.10">
    <property type="match status" value="1"/>
</dbReference>
<dbReference type="PANTHER" id="PTHR33393">
    <property type="entry name" value="POLYGLUTAMINE SYNTHESIS ACCESSORY PROTEIN RV0574C-RELATED"/>
    <property type="match status" value="1"/>
</dbReference>
<gene>
    <name evidence="3" type="ORF">LMI_1563</name>
    <name evidence="4" type="ORF">SAMN02982997_00981</name>
</gene>
<keyword evidence="6" id="KW-1185">Reference proteome</keyword>
<sequence length="331" mass="37640">MSMTKQTITVLLGGDVMLGRLVKEAILLHGANYPLGQITPLLHRGDFVLINLECAITNHLSHWPGVPKAFYFGAPPEAARILTDNNIKLVSLANNRILDFDVQGLHDTLRLLKQQDIRFAGAGKDKNEAYRPVSIQINDQIFGMVAFCDHQQDFAADSQSPGIAYLDLHDEEQSIKQFQLSINEMKNEGINWPILSLHWGPNRVHRPSNRFIRLAHAAIDMGYKLLFGHSAHVFHGIEIYRHCPIIYAAGDFVDDYYVDPEFKNDHQLVFELRLTGGKVQEIILHPIFIEYCRVLPANHHQFTFIAERIKKLCREFSIVVEEKEGVLSISL</sequence>
<reference evidence="3" key="1">
    <citation type="submission" date="2014-09" db="EMBL/GenBank/DDBJ databases">
        <authorList>
            <person name="GOMEZ-VALERO Laura"/>
        </authorList>
    </citation>
    <scope>NUCLEOTIDE SEQUENCE</scope>
    <source>
        <strain evidence="3">ATCC33218</strain>
    </source>
</reference>
<dbReference type="InterPro" id="IPR019079">
    <property type="entry name" value="Capsule_synth_CapA"/>
</dbReference>
<dbReference type="STRING" id="451.B6N58_07780"/>
<dbReference type="CDD" id="cd07381">
    <property type="entry name" value="MPP_CapA"/>
    <property type="match status" value="1"/>
</dbReference>
<dbReference type="SUPFAM" id="SSF56300">
    <property type="entry name" value="Metallo-dependent phosphatases"/>
    <property type="match status" value="1"/>
</dbReference>
<evidence type="ECO:0000313" key="5">
    <source>
        <dbReference type="Proteomes" id="UP000032414"/>
    </source>
</evidence>
<evidence type="ECO:0000313" key="3">
    <source>
        <dbReference type="EMBL" id="CEG60864.1"/>
    </source>
</evidence>
<dbReference type="OrthoDB" id="9810718at2"/>
<accession>A0A098GEG4</accession>
<reference evidence="4 6" key="3">
    <citation type="submission" date="2016-10" db="EMBL/GenBank/DDBJ databases">
        <authorList>
            <person name="Varghese N."/>
            <person name="Submissions S."/>
        </authorList>
    </citation>
    <scope>NUCLEOTIDE SEQUENCE [LARGE SCALE GENOMIC DNA]</scope>
    <source>
        <strain evidence="4 6">ATCC 33218</strain>
    </source>
</reference>
<dbReference type="PATRIC" id="fig|451.8.peg.2072"/>
<dbReference type="InterPro" id="IPR052169">
    <property type="entry name" value="CW_Biosynth-Accessory"/>
</dbReference>
<dbReference type="EMBL" id="LN614830">
    <property type="protein sequence ID" value="CEG60864.1"/>
    <property type="molecule type" value="Genomic_DNA"/>
</dbReference>
<dbReference type="Proteomes" id="UP000182998">
    <property type="component" value="Unassembled WGS sequence"/>
</dbReference>
<dbReference type="EMBL" id="FMVN01000004">
    <property type="protein sequence ID" value="SCY15524.1"/>
    <property type="molecule type" value="Genomic_DNA"/>
</dbReference>
<name>A0A098GEG4_LEGMI</name>
<dbReference type="PANTHER" id="PTHR33393:SF11">
    <property type="entry name" value="POLYGLUTAMINE SYNTHESIS ACCESSORY PROTEIN RV0574C-RELATED"/>
    <property type="match status" value="1"/>
</dbReference>
<dbReference type="InterPro" id="IPR029052">
    <property type="entry name" value="Metallo-depent_PP-like"/>
</dbReference>
<dbReference type="Proteomes" id="UP000032414">
    <property type="component" value="Chromosome I"/>
</dbReference>
<dbReference type="SMART" id="SM00854">
    <property type="entry name" value="PGA_cap"/>
    <property type="match status" value="1"/>
</dbReference>